<name>A0A4P7D1M8_9BURK</name>
<organism evidence="1 2">
    <name type="scientific">Paraburkholderia pallida</name>
    <dbReference type="NCBI Taxonomy" id="2547399"/>
    <lineage>
        <taxon>Bacteria</taxon>
        <taxon>Pseudomonadati</taxon>
        <taxon>Pseudomonadota</taxon>
        <taxon>Betaproteobacteria</taxon>
        <taxon>Burkholderiales</taxon>
        <taxon>Burkholderiaceae</taxon>
        <taxon>Paraburkholderia</taxon>
    </lineage>
</organism>
<evidence type="ECO:0008006" key="3">
    <source>
        <dbReference type="Google" id="ProtNLM"/>
    </source>
</evidence>
<evidence type="ECO:0000313" key="2">
    <source>
        <dbReference type="Proteomes" id="UP000295727"/>
    </source>
</evidence>
<reference evidence="1 2" key="1">
    <citation type="submission" date="2019-03" db="EMBL/GenBank/DDBJ databases">
        <title>Paraburkholderia sp. 7MH5, isolated from subtropical forest soil.</title>
        <authorList>
            <person name="Gao Z.-H."/>
            <person name="Qiu L.-H."/>
        </authorList>
    </citation>
    <scope>NUCLEOTIDE SEQUENCE [LARGE SCALE GENOMIC DNA]</scope>
    <source>
        <strain evidence="1 2">7MH5</strain>
    </source>
</reference>
<dbReference type="KEGG" id="ppai:E1956_35285"/>
<keyword evidence="2" id="KW-1185">Reference proteome</keyword>
<dbReference type="RefSeq" id="WP_134758030.1">
    <property type="nucleotide sequence ID" value="NZ_CP038151.1"/>
</dbReference>
<dbReference type="Proteomes" id="UP000295727">
    <property type="component" value="Chromosome 4"/>
</dbReference>
<dbReference type="AlphaFoldDB" id="A0A4P7D1M8"/>
<gene>
    <name evidence="1" type="ORF">E1956_35285</name>
</gene>
<protein>
    <recommendedName>
        <fullName evidence="3">DNA binding domain-containing protein, excisionase family</fullName>
    </recommendedName>
</protein>
<accession>A0A4P7D1M8</accession>
<dbReference type="EMBL" id="CP038151">
    <property type="protein sequence ID" value="QBR02506.1"/>
    <property type="molecule type" value="Genomic_DNA"/>
</dbReference>
<sequence>MATHDNCFSLAEAARILQCDDKYIEAMATLGRIRTHASPNGDLHINADAIAAFRDETWDGIRDMMLGLLDTLQEQHIDMINESLQSAVAERSKRSARRTTAGCERFTLPLSLVDVQKRRR</sequence>
<evidence type="ECO:0000313" key="1">
    <source>
        <dbReference type="EMBL" id="QBR02506.1"/>
    </source>
</evidence>
<proteinExistence type="predicted"/>